<sequence>MTTRVIIVRHGESSYNVEQKVQGHCDLSRLTAKGESMAVQVATALKGISLDAVYSSPLSRAKRTADLILANSDHAPQLQTSEDLREINLPLWEGLLFNEVEEKYPDEYRDWRTQPHLLTMSLSDENGAVDFLPVPAIYEQARQFWQTTLPNHAGQTILIVAHSGINRALINTAIGLQPEDYQRFHISNCGISILNFSGEFGQPVQIESLNITSHLGETLPRRKSKSQGLRLLLVRHGETEWNRQGRFQGQIDVPLNENGRSQAAQAGEFLKSVQIDQAISSSMLRPKETAEVILQHHPDLELNLRDDLREISHGLWEGKFEAEIEQSYPGLLHQWQQHPETVQMPEGENLQDVWNRAIAGWQAIINAAATRPANEPYTILVVAHDAVNKAILCHVAGLGAESFWNFKQGNGAVSVIDYPQGVEAAPLMQAMNITTHLGGVLDKTAAGAL</sequence>
<reference evidence="3 4" key="2">
    <citation type="submission" date="2018-03" db="EMBL/GenBank/DDBJ databases">
        <title>The ancient ancestry and fast evolution of plastids.</title>
        <authorList>
            <person name="Moore K.R."/>
            <person name="Magnabosco C."/>
            <person name="Momper L."/>
            <person name="Gold D.A."/>
            <person name="Bosak T."/>
            <person name="Fournier G.P."/>
        </authorList>
    </citation>
    <scope>NUCLEOTIDE SEQUENCE [LARGE SCALE GENOMIC DNA]</scope>
    <source>
        <strain evidence="3 4">ULC007</strain>
    </source>
</reference>
<dbReference type="SMART" id="SM00855">
    <property type="entry name" value="PGAM"/>
    <property type="match status" value="2"/>
</dbReference>
<dbReference type="SUPFAM" id="SSF53254">
    <property type="entry name" value="Phosphoglycerate mutase-like"/>
    <property type="match status" value="2"/>
</dbReference>
<dbReference type="STRING" id="1920490.GCA_001895925_02315"/>
<comment type="caution">
    <text evidence="3">The sequence shown here is derived from an EMBL/GenBank/DDBJ whole genome shotgun (WGS) entry which is preliminary data.</text>
</comment>
<dbReference type="AlphaFoldDB" id="A0A2T1DLD1"/>
<dbReference type="InterPro" id="IPR001345">
    <property type="entry name" value="PG/BPGM_mutase_AS"/>
</dbReference>
<dbReference type="EMBL" id="PVWG01000003">
    <property type="protein sequence ID" value="PSB21296.1"/>
    <property type="molecule type" value="Genomic_DNA"/>
</dbReference>
<dbReference type="InterPro" id="IPR050275">
    <property type="entry name" value="PGM_Phosphatase"/>
</dbReference>
<feature type="binding site" evidence="2">
    <location>
        <position position="285"/>
    </location>
    <ligand>
        <name>substrate</name>
    </ligand>
</feature>
<dbReference type="InterPro" id="IPR029033">
    <property type="entry name" value="His_PPase_superfam"/>
</dbReference>
<evidence type="ECO:0000256" key="2">
    <source>
        <dbReference type="PIRSR" id="PIRSR613078-2"/>
    </source>
</evidence>
<dbReference type="InterPro" id="IPR013078">
    <property type="entry name" value="His_Pase_superF_clade-1"/>
</dbReference>
<dbReference type="PANTHER" id="PTHR48100">
    <property type="entry name" value="BROAD-SPECIFICITY PHOSPHATASE YOR283W-RELATED"/>
    <property type="match status" value="1"/>
</dbReference>
<dbReference type="RefSeq" id="WP_073069946.1">
    <property type="nucleotide sequence ID" value="NZ_MPPI01000004.1"/>
</dbReference>
<organism evidence="3 4">
    <name type="scientific">Phormidesmis priestleyi ULC007</name>
    <dbReference type="NCBI Taxonomy" id="1920490"/>
    <lineage>
        <taxon>Bacteria</taxon>
        <taxon>Bacillati</taxon>
        <taxon>Cyanobacteriota</taxon>
        <taxon>Cyanophyceae</taxon>
        <taxon>Leptolyngbyales</taxon>
        <taxon>Leptolyngbyaceae</taxon>
        <taxon>Phormidesmis</taxon>
    </lineage>
</organism>
<evidence type="ECO:0000256" key="1">
    <source>
        <dbReference type="PIRSR" id="PIRSR613078-1"/>
    </source>
</evidence>
<name>A0A2T1DLD1_9CYAN</name>
<dbReference type="Gene3D" id="3.40.50.1240">
    <property type="entry name" value="Phosphoglycerate mutase-like"/>
    <property type="match status" value="2"/>
</dbReference>
<protein>
    <submittedName>
        <fullName evidence="3">Histidine phosphatase family protein</fullName>
    </submittedName>
</protein>
<dbReference type="GO" id="GO:0016791">
    <property type="term" value="F:phosphatase activity"/>
    <property type="evidence" value="ECO:0007669"/>
    <property type="project" value="TreeGrafter"/>
</dbReference>
<dbReference type="OrthoDB" id="9781415at2"/>
<reference evidence="3 4" key="1">
    <citation type="submission" date="2018-02" db="EMBL/GenBank/DDBJ databases">
        <authorList>
            <person name="Cohen D.B."/>
            <person name="Kent A.D."/>
        </authorList>
    </citation>
    <scope>NUCLEOTIDE SEQUENCE [LARGE SCALE GENOMIC DNA]</scope>
    <source>
        <strain evidence="3 4">ULC007</strain>
    </source>
</reference>
<dbReference type="Proteomes" id="UP000238634">
    <property type="component" value="Unassembled WGS sequence"/>
</dbReference>
<dbReference type="Pfam" id="PF00300">
    <property type="entry name" value="His_Phos_1"/>
    <property type="match status" value="2"/>
</dbReference>
<accession>A0A2T1DLD1</accession>
<dbReference type="PROSITE" id="PS00175">
    <property type="entry name" value="PG_MUTASE"/>
    <property type="match status" value="2"/>
</dbReference>
<evidence type="ECO:0000313" key="3">
    <source>
        <dbReference type="EMBL" id="PSB21296.1"/>
    </source>
</evidence>
<keyword evidence="4" id="KW-1185">Reference proteome</keyword>
<proteinExistence type="predicted"/>
<evidence type="ECO:0000313" key="4">
    <source>
        <dbReference type="Proteomes" id="UP000238634"/>
    </source>
</evidence>
<dbReference type="CDD" id="cd07067">
    <property type="entry name" value="HP_PGM_like"/>
    <property type="match status" value="2"/>
</dbReference>
<dbReference type="PANTHER" id="PTHR48100:SF10">
    <property type="entry name" value="2-CARBOXY-D-ARABINITOL-1-PHOSPHATASE-RELATED"/>
    <property type="match status" value="1"/>
</dbReference>
<feature type="active site" description="Proton donor/acceptor" evidence="1">
    <location>
        <position position="310"/>
    </location>
</feature>
<feature type="binding site" evidence="2">
    <location>
        <begin position="235"/>
        <end position="242"/>
    </location>
    <ligand>
        <name>substrate</name>
    </ligand>
</feature>
<gene>
    <name evidence="3" type="ORF">C7B65_05035</name>
</gene>
<feature type="active site" description="Tele-phosphohistidine intermediate" evidence="1">
    <location>
        <position position="236"/>
    </location>
</feature>